<dbReference type="InterPro" id="IPR001839">
    <property type="entry name" value="TGF-b_C"/>
</dbReference>
<evidence type="ECO:0000313" key="11">
    <source>
        <dbReference type="Proteomes" id="UP000504639"/>
    </source>
</evidence>
<feature type="domain" description="TGF-beta family profile" evidence="10">
    <location>
        <begin position="230"/>
        <end position="357"/>
    </location>
</feature>
<evidence type="ECO:0000256" key="4">
    <source>
        <dbReference type="ARBA" id="ARBA00022729"/>
    </source>
</evidence>
<accession>A0A6J3DS37</accession>
<dbReference type="RefSeq" id="XP_032052457.1">
    <property type="nucleotide sequence ID" value="XM_032196566.1"/>
</dbReference>
<feature type="chain" id="PRO_5026683289" evidence="9">
    <location>
        <begin position="26"/>
        <end position="357"/>
    </location>
</feature>
<dbReference type="GeneID" id="116494611"/>
<dbReference type="SUPFAM" id="SSF57501">
    <property type="entry name" value="Cystine-knot cytokines"/>
    <property type="match status" value="1"/>
</dbReference>
<dbReference type="PROSITE" id="PS00250">
    <property type="entry name" value="TGF_BETA_1"/>
    <property type="match status" value="1"/>
</dbReference>
<keyword evidence="4 9" id="KW-0732">Signal</keyword>
<dbReference type="GO" id="GO:0005125">
    <property type="term" value="F:cytokine activity"/>
    <property type="evidence" value="ECO:0007669"/>
    <property type="project" value="TreeGrafter"/>
</dbReference>
<evidence type="ECO:0000256" key="9">
    <source>
        <dbReference type="SAM" id="SignalP"/>
    </source>
</evidence>
<dbReference type="PROSITE" id="PS51362">
    <property type="entry name" value="TGF_BETA_2"/>
    <property type="match status" value="1"/>
</dbReference>
<evidence type="ECO:0000256" key="7">
    <source>
        <dbReference type="ARBA" id="ARBA00023180"/>
    </source>
</evidence>
<dbReference type="GO" id="GO:0005615">
    <property type="term" value="C:extracellular space"/>
    <property type="evidence" value="ECO:0007669"/>
    <property type="project" value="TreeGrafter"/>
</dbReference>
<dbReference type="SMART" id="SM00204">
    <property type="entry name" value="TGFB"/>
    <property type="match status" value="1"/>
</dbReference>
<sequence length="357" mass="39223">MASLRPFTTALLLLLLLLAVPLSQAASQPPPLPLLQALRAQAPGSWSWRGGPASGPPLRYMLELYRRAANREGRPRRGRSPGTNTVRLVRAASHGGQPWAGRWYVQPLTYRLGGQPQAEHLLRATVVYPQSLPLPRGRLLCALELVATAEAPPVLLSPTTAPPRRGWTEADVTPYLSPGNGSAEGTLTLRHVCVRAGRAAAPPAPPSPADPFLLLFLNDTRSGTLPEPRRSRREAGMLLHDLPGYLREAGGEKNDCSLRSFPVSFAQLGWDHWIIAPHRYNPRYCKGACPRLLRDGYHAPNHAVVQNLVHQLVDATVPRPSCVPYRYSPISVLMIQHDGGILYKEYENMIAESCTCR</sequence>
<evidence type="ECO:0000256" key="8">
    <source>
        <dbReference type="RuleBase" id="RU000354"/>
    </source>
</evidence>
<dbReference type="KEGG" id="aful:116494611"/>
<keyword evidence="11" id="KW-1185">Reference proteome</keyword>
<evidence type="ECO:0000256" key="2">
    <source>
        <dbReference type="ARBA" id="ARBA00006656"/>
    </source>
</evidence>
<evidence type="ECO:0000256" key="5">
    <source>
        <dbReference type="ARBA" id="ARBA00023030"/>
    </source>
</evidence>
<dbReference type="CDD" id="cd19402">
    <property type="entry name" value="TGF_beta_GDF9B"/>
    <property type="match status" value="1"/>
</dbReference>
<dbReference type="InterPro" id="IPR017948">
    <property type="entry name" value="TGFb_CS"/>
</dbReference>
<evidence type="ECO:0000313" key="12">
    <source>
        <dbReference type="RefSeq" id="XP_032052457.1"/>
    </source>
</evidence>
<keyword evidence="5 8" id="KW-0339">Growth factor</keyword>
<evidence type="ECO:0000259" key="10">
    <source>
        <dbReference type="PROSITE" id="PS51362"/>
    </source>
</evidence>
<protein>
    <submittedName>
        <fullName evidence="12">Bone morphogenetic protein 15</fullName>
    </submittedName>
</protein>
<comment type="similarity">
    <text evidence="2 8">Belongs to the TGF-beta family.</text>
</comment>
<feature type="signal peptide" evidence="9">
    <location>
        <begin position="1"/>
        <end position="25"/>
    </location>
</feature>
<dbReference type="Gene3D" id="2.10.90.10">
    <property type="entry name" value="Cystine-knot cytokines"/>
    <property type="match status" value="1"/>
</dbReference>
<dbReference type="CTD" id="9210"/>
<evidence type="ECO:0000256" key="6">
    <source>
        <dbReference type="ARBA" id="ARBA00023157"/>
    </source>
</evidence>
<dbReference type="InterPro" id="IPR015615">
    <property type="entry name" value="TGF-beta-rel"/>
</dbReference>
<dbReference type="InParanoid" id="A0A6J3DS37"/>
<dbReference type="GO" id="GO:0008083">
    <property type="term" value="F:growth factor activity"/>
    <property type="evidence" value="ECO:0007669"/>
    <property type="project" value="UniProtKB-KW"/>
</dbReference>
<dbReference type="Proteomes" id="UP000504639">
    <property type="component" value="Chromosome 13"/>
</dbReference>
<reference evidence="12" key="1">
    <citation type="submission" date="2025-08" db="UniProtKB">
        <authorList>
            <consortium name="RefSeq"/>
        </authorList>
    </citation>
    <scope>IDENTIFICATION</scope>
    <source>
        <tissue evidence="12">Lung</tissue>
    </source>
</reference>
<dbReference type="AlphaFoldDB" id="A0A6J3DS37"/>
<keyword evidence="6" id="KW-1015">Disulfide bond</keyword>
<dbReference type="PANTHER" id="PTHR11848">
    <property type="entry name" value="TGF-BETA FAMILY"/>
    <property type="match status" value="1"/>
</dbReference>
<evidence type="ECO:0000256" key="3">
    <source>
        <dbReference type="ARBA" id="ARBA00022525"/>
    </source>
</evidence>
<dbReference type="FunFam" id="2.10.90.10:FF:000012">
    <property type="entry name" value="Growth/differentiation factor 9 (Predicted)"/>
    <property type="match status" value="1"/>
</dbReference>
<evidence type="ECO:0000256" key="1">
    <source>
        <dbReference type="ARBA" id="ARBA00004613"/>
    </source>
</evidence>
<organism evidence="11 12">
    <name type="scientific">Aythya fuligula</name>
    <name type="common">Tufted duck</name>
    <name type="synonym">Anas fuligula</name>
    <dbReference type="NCBI Taxonomy" id="219594"/>
    <lineage>
        <taxon>Eukaryota</taxon>
        <taxon>Metazoa</taxon>
        <taxon>Chordata</taxon>
        <taxon>Craniata</taxon>
        <taxon>Vertebrata</taxon>
        <taxon>Euteleostomi</taxon>
        <taxon>Archelosauria</taxon>
        <taxon>Archosauria</taxon>
        <taxon>Dinosauria</taxon>
        <taxon>Saurischia</taxon>
        <taxon>Theropoda</taxon>
        <taxon>Coelurosauria</taxon>
        <taxon>Aves</taxon>
        <taxon>Neognathae</taxon>
        <taxon>Galloanserae</taxon>
        <taxon>Anseriformes</taxon>
        <taxon>Anatidae</taxon>
        <taxon>Aythyinae</taxon>
        <taxon>Aythya</taxon>
    </lineage>
</organism>
<comment type="subcellular location">
    <subcellularLocation>
        <location evidence="1">Secreted</location>
    </subcellularLocation>
</comment>
<dbReference type="PANTHER" id="PTHR11848:SF22">
    <property type="entry name" value="BONE MORPHOGENETIC PROTEIN 15"/>
    <property type="match status" value="1"/>
</dbReference>
<gene>
    <name evidence="12" type="primary">BMP15</name>
</gene>
<dbReference type="InterPro" id="IPR029034">
    <property type="entry name" value="Cystine-knot_cytokine"/>
</dbReference>
<keyword evidence="7" id="KW-0325">Glycoprotein</keyword>
<name>A0A6J3DS37_AYTFU</name>
<proteinExistence type="inferred from homology"/>
<keyword evidence="3" id="KW-0964">Secreted</keyword>
<dbReference type="Pfam" id="PF00019">
    <property type="entry name" value="TGF_beta"/>
    <property type="match status" value="1"/>
</dbReference>